<keyword evidence="2" id="KW-1185">Reference proteome</keyword>
<dbReference type="AlphaFoldDB" id="E7FVZ3"/>
<accession>E7FVZ3</accession>
<proteinExistence type="predicted"/>
<dbReference type="EMBL" id="ACLK02000002">
    <property type="protein sequence ID" value="EFY09063.1"/>
    <property type="molecule type" value="Genomic_DNA"/>
</dbReference>
<protein>
    <submittedName>
        <fullName evidence="1">Uncharacterized protein</fullName>
    </submittedName>
</protein>
<sequence>MIYFIKGGLFFMEPCNEKLANLIPEGDHVFGAVLKQIQSLRTEAQTHENKHWNDEFEAYCDNITEFIKKQKALSGTTIHECLDIIKEIRKSGQTAQRVEAGQISEKALLADYDMDLAYRNDEGYDKLCNALLVIIEDYQQTT</sequence>
<reference evidence="1" key="1">
    <citation type="submission" date="2011-01" db="EMBL/GenBank/DDBJ databases">
        <authorList>
            <person name="Muzny D."/>
            <person name="Qin X."/>
            <person name="Buhay C."/>
            <person name="Dugan-Rocha S."/>
            <person name="Ding Y."/>
            <person name="Chen G."/>
            <person name="Hawes A."/>
            <person name="Holder M."/>
            <person name="Jhangiani S."/>
            <person name="Johnson A."/>
            <person name="Khan Z."/>
            <person name="Li Z."/>
            <person name="Liu W."/>
            <person name="Liu X."/>
            <person name="Perez L."/>
            <person name="Shen H."/>
            <person name="Wang Q."/>
            <person name="Watt J."/>
            <person name="Xi L."/>
            <person name="Xin Y."/>
            <person name="Zhou J."/>
            <person name="Deng J."/>
            <person name="Jiang H."/>
            <person name="Liu Y."/>
            <person name="Qu J."/>
            <person name="Song X.-Z."/>
            <person name="Zhang L."/>
            <person name="Villasana D."/>
            <person name="Johnson A."/>
            <person name="Liu J."/>
            <person name="Liyanage D."/>
            <person name="Lorensuhewa L."/>
            <person name="Robinson T."/>
            <person name="Song A."/>
            <person name="Song B.-B."/>
            <person name="Dinh H."/>
            <person name="Thornton R."/>
            <person name="Coyle M."/>
            <person name="Francisco L."/>
            <person name="Jackson L."/>
            <person name="Javaid M."/>
            <person name="Korchina V."/>
            <person name="Kovar C."/>
            <person name="Mata R."/>
            <person name="Mathew T."/>
            <person name="Ngo R."/>
            <person name="Nguyen L."/>
            <person name="Nguyen N."/>
            <person name="Okwuonu G."/>
            <person name="Ongeri F."/>
            <person name="Pham C."/>
            <person name="Simmons D."/>
            <person name="Wilczek-Boney K."/>
            <person name="Hale W."/>
            <person name="Jakkamsetti A."/>
            <person name="Pham P."/>
            <person name="Ruth R."/>
            <person name="San Lucas F."/>
            <person name="Warren J."/>
            <person name="Zhang J."/>
            <person name="Zhao Z."/>
            <person name="Zhou C."/>
            <person name="Zhu D."/>
            <person name="Lee S."/>
            <person name="Bess C."/>
            <person name="Blankenburg K."/>
            <person name="Forbes L."/>
            <person name="Fu Q."/>
            <person name="Gubbala S."/>
            <person name="Hirani K."/>
            <person name="Jayaseelan J.C."/>
            <person name="Lara F."/>
            <person name="Munidasa M."/>
            <person name="Palculict T."/>
            <person name="Patil S."/>
            <person name="Pu L.-L."/>
            <person name="Saada N."/>
            <person name="Tang L."/>
            <person name="Weissenberger G."/>
            <person name="Zhu Y."/>
            <person name="Hemphill L."/>
            <person name="Shang Y."/>
            <person name="Youmans B."/>
            <person name="Ayvaz T."/>
            <person name="Ross M."/>
            <person name="Santibanez J."/>
            <person name="Aqrawi P."/>
            <person name="Gross S."/>
            <person name="Joshi V."/>
            <person name="Fowler G."/>
            <person name="Nazareth L."/>
            <person name="Reid J."/>
            <person name="Worley K."/>
            <person name="Petrosino J."/>
            <person name="Highlander S."/>
            <person name="Gibbs R."/>
        </authorList>
    </citation>
    <scope>NUCLEOTIDE SEQUENCE [LARGE SCALE GENOMIC DNA]</scope>
    <source>
        <strain evidence="1">ATCC 19414</strain>
    </source>
</reference>
<organism evidence="1 2">
    <name type="scientific">Erysipelothrix rhusiopathiae ATCC 19414</name>
    <dbReference type="NCBI Taxonomy" id="525280"/>
    <lineage>
        <taxon>Bacteria</taxon>
        <taxon>Bacillati</taxon>
        <taxon>Bacillota</taxon>
        <taxon>Erysipelotrichia</taxon>
        <taxon>Erysipelotrichales</taxon>
        <taxon>Erysipelotrichaceae</taxon>
        <taxon>Erysipelothrix</taxon>
    </lineage>
</organism>
<dbReference type="STRING" id="1648.A2I91_03280"/>
<comment type="caution">
    <text evidence="1">The sequence shown here is derived from an EMBL/GenBank/DDBJ whole genome shotgun (WGS) entry which is preliminary data.</text>
</comment>
<evidence type="ECO:0000313" key="1">
    <source>
        <dbReference type="EMBL" id="EFY09063.1"/>
    </source>
</evidence>
<name>E7FVZ3_ERYRH</name>
<gene>
    <name evidence="1" type="ORF">HMPREF0357_11170</name>
</gene>
<dbReference type="Proteomes" id="UP000003028">
    <property type="component" value="Unassembled WGS sequence"/>
</dbReference>
<evidence type="ECO:0000313" key="2">
    <source>
        <dbReference type="Proteomes" id="UP000003028"/>
    </source>
</evidence>